<dbReference type="GO" id="GO:0016020">
    <property type="term" value="C:membrane"/>
    <property type="evidence" value="ECO:0007669"/>
    <property type="project" value="UniProtKB-SubCell"/>
</dbReference>
<dbReference type="PROSITE" id="PS00108">
    <property type="entry name" value="PROTEIN_KINASE_ST"/>
    <property type="match status" value="1"/>
</dbReference>
<evidence type="ECO:0000256" key="12">
    <source>
        <dbReference type="ARBA" id="ARBA00022840"/>
    </source>
</evidence>
<dbReference type="SUPFAM" id="SSF56112">
    <property type="entry name" value="Protein kinase-like (PK-like)"/>
    <property type="match status" value="1"/>
</dbReference>
<feature type="transmembrane region" description="Helical" evidence="20">
    <location>
        <begin position="621"/>
        <end position="648"/>
    </location>
</feature>
<evidence type="ECO:0000256" key="16">
    <source>
        <dbReference type="ARBA" id="ARBA00023180"/>
    </source>
</evidence>
<evidence type="ECO:0000313" key="22">
    <source>
        <dbReference type="Proteomes" id="UP000228380"/>
    </source>
</evidence>
<evidence type="ECO:0000256" key="17">
    <source>
        <dbReference type="ARBA" id="ARBA00047899"/>
    </source>
</evidence>
<keyword evidence="8" id="KW-0732">Signal</keyword>
<dbReference type="Gene3D" id="3.80.10.10">
    <property type="entry name" value="Ribonuclease Inhibitor"/>
    <property type="match status" value="3"/>
</dbReference>
<evidence type="ECO:0000256" key="6">
    <source>
        <dbReference type="ARBA" id="ARBA00022679"/>
    </source>
</evidence>
<keyword evidence="12" id="KW-0067">ATP-binding</keyword>
<comment type="catalytic activity">
    <reaction evidence="18">
        <text>L-seryl-[protein] + ATP = O-phospho-L-seryl-[protein] + ADP + H(+)</text>
        <dbReference type="Rhea" id="RHEA:17989"/>
        <dbReference type="Rhea" id="RHEA-COMP:9863"/>
        <dbReference type="Rhea" id="RHEA-COMP:11604"/>
        <dbReference type="ChEBI" id="CHEBI:15378"/>
        <dbReference type="ChEBI" id="CHEBI:29999"/>
        <dbReference type="ChEBI" id="CHEBI:30616"/>
        <dbReference type="ChEBI" id="CHEBI:83421"/>
        <dbReference type="ChEBI" id="CHEBI:456216"/>
        <dbReference type="EC" id="2.7.11.1"/>
    </reaction>
</comment>
<keyword evidence="5" id="KW-0433">Leucine-rich repeat</keyword>
<dbReference type="InterPro" id="IPR001611">
    <property type="entry name" value="Leu-rich_rpt"/>
</dbReference>
<dbReference type="CDD" id="cd14066">
    <property type="entry name" value="STKc_IRAK"/>
    <property type="match status" value="1"/>
</dbReference>
<evidence type="ECO:0000256" key="13">
    <source>
        <dbReference type="ARBA" id="ARBA00022989"/>
    </source>
</evidence>
<keyword evidence="16" id="KW-0325">Glycoprotein</keyword>
<proteinExistence type="predicted"/>
<dbReference type="InterPro" id="IPR000719">
    <property type="entry name" value="Prot_kinase_dom"/>
</dbReference>
<dbReference type="PROSITE" id="PS50011">
    <property type="entry name" value="PROTEIN_KINASE_DOM"/>
    <property type="match status" value="1"/>
</dbReference>
<dbReference type="GO" id="GO:0004674">
    <property type="term" value="F:protein serine/threonine kinase activity"/>
    <property type="evidence" value="ECO:0007669"/>
    <property type="project" value="UniProtKB-KW"/>
</dbReference>
<dbReference type="Gene3D" id="3.30.200.20">
    <property type="entry name" value="Phosphorylase Kinase, domain 1"/>
    <property type="match status" value="1"/>
</dbReference>
<name>A0A8B7CBK5_PHODC</name>
<dbReference type="InterPro" id="IPR011009">
    <property type="entry name" value="Kinase-like_dom_sf"/>
</dbReference>
<evidence type="ECO:0000256" key="18">
    <source>
        <dbReference type="ARBA" id="ARBA00048679"/>
    </source>
</evidence>
<dbReference type="KEGG" id="pda:103711416"/>
<comment type="subcellular location">
    <subcellularLocation>
        <location evidence="1">Membrane</location>
        <topology evidence="1">Single-pass type I membrane protein</topology>
    </subcellularLocation>
</comment>
<evidence type="ECO:0000259" key="21">
    <source>
        <dbReference type="PROSITE" id="PS50011"/>
    </source>
</evidence>
<dbReference type="GeneID" id="103711416"/>
<dbReference type="GO" id="GO:0005524">
    <property type="term" value="F:ATP binding"/>
    <property type="evidence" value="ECO:0007669"/>
    <property type="project" value="UniProtKB-KW"/>
</dbReference>
<dbReference type="OrthoDB" id="1893746at2759"/>
<evidence type="ECO:0000256" key="9">
    <source>
        <dbReference type="ARBA" id="ARBA00022737"/>
    </source>
</evidence>
<dbReference type="EC" id="2.7.11.1" evidence="2"/>
<dbReference type="PANTHER" id="PTHR48006:SF60">
    <property type="entry name" value="PROTEIN KINASE DOMAIN-CONTAINING PROTEIN"/>
    <property type="match status" value="1"/>
</dbReference>
<dbReference type="FunFam" id="3.80.10.10:FF:001022">
    <property type="entry name" value="Probable LRR receptor-like serine/threonine-protein kinase At1g53420"/>
    <property type="match status" value="1"/>
</dbReference>
<dbReference type="SUPFAM" id="SSF52058">
    <property type="entry name" value="L domain-like"/>
    <property type="match status" value="1"/>
</dbReference>
<comment type="catalytic activity">
    <reaction evidence="17">
        <text>L-threonyl-[protein] + ATP = O-phospho-L-threonyl-[protein] + ADP + H(+)</text>
        <dbReference type="Rhea" id="RHEA:46608"/>
        <dbReference type="Rhea" id="RHEA-COMP:11060"/>
        <dbReference type="Rhea" id="RHEA-COMP:11605"/>
        <dbReference type="ChEBI" id="CHEBI:15378"/>
        <dbReference type="ChEBI" id="CHEBI:30013"/>
        <dbReference type="ChEBI" id="CHEBI:30616"/>
        <dbReference type="ChEBI" id="CHEBI:61977"/>
        <dbReference type="ChEBI" id="CHEBI:456216"/>
        <dbReference type="EC" id="2.7.11.1"/>
    </reaction>
</comment>
<keyword evidence="3" id="KW-0723">Serine/threonine-protein kinase</keyword>
<feature type="domain" description="Protein kinase" evidence="21">
    <location>
        <begin position="680"/>
        <end position="958"/>
    </location>
</feature>
<evidence type="ECO:0000256" key="19">
    <source>
        <dbReference type="SAM" id="MobiDB-lite"/>
    </source>
</evidence>
<dbReference type="PANTHER" id="PTHR48006">
    <property type="entry name" value="LEUCINE-RICH REPEAT-CONTAINING PROTEIN DDB_G0281931-RELATED"/>
    <property type="match status" value="1"/>
</dbReference>
<evidence type="ECO:0000256" key="14">
    <source>
        <dbReference type="ARBA" id="ARBA00023136"/>
    </source>
</evidence>
<reference evidence="23" key="1">
    <citation type="submission" date="2025-08" db="UniProtKB">
        <authorList>
            <consortium name="RefSeq"/>
        </authorList>
    </citation>
    <scope>IDENTIFICATION</scope>
    <source>
        <tissue evidence="23">Young leaves</tissue>
    </source>
</reference>
<dbReference type="SMART" id="SM00220">
    <property type="entry name" value="S_TKc"/>
    <property type="match status" value="1"/>
</dbReference>
<evidence type="ECO:0000256" key="7">
    <source>
        <dbReference type="ARBA" id="ARBA00022692"/>
    </source>
</evidence>
<dbReference type="InterPro" id="IPR021720">
    <property type="entry name" value="Malectin_dom"/>
</dbReference>
<keyword evidence="7 20" id="KW-0812">Transmembrane</keyword>
<evidence type="ECO:0000256" key="4">
    <source>
        <dbReference type="ARBA" id="ARBA00022553"/>
    </source>
</evidence>
<gene>
    <name evidence="23" type="primary">LOC103711416</name>
</gene>
<keyword evidence="9" id="KW-0677">Repeat</keyword>
<dbReference type="Pfam" id="PF07714">
    <property type="entry name" value="PK_Tyr_Ser-Thr"/>
    <property type="match status" value="1"/>
</dbReference>
<dbReference type="Pfam" id="PF00560">
    <property type="entry name" value="LRR_1"/>
    <property type="match status" value="2"/>
</dbReference>
<keyword evidence="14 20" id="KW-0472">Membrane</keyword>
<dbReference type="InterPro" id="IPR001245">
    <property type="entry name" value="Ser-Thr/Tyr_kinase_cat_dom"/>
</dbReference>
<evidence type="ECO:0000256" key="11">
    <source>
        <dbReference type="ARBA" id="ARBA00022777"/>
    </source>
</evidence>
<keyword evidence="11" id="KW-0418">Kinase</keyword>
<keyword evidence="22" id="KW-1185">Reference proteome</keyword>
<feature type="compositionally biased region" description="Polar residues" evidence="19">
    <location>
        <begin position="995"/>
        <end position="1004"/>
    </location>
</feature>
<dbReference type="FunFam" id="3.80.10.10:FF:000041">
    <property type="entry name" value="LRR receptor-like serine/threonine-protein kinase ERECTA"/>
    <property type="match status" value="1"/>
</dbReference>
<dbReference type="AlphaFoldDB" id="A0A8B7CBK5"/>
<keyword evidence="6" id="KW-0808">Transferase</keyword>
<evidence type="ECO:0000256" key="15">
    <source>
        <dbReference type="ARBA" id="ARBA00023170"/>
    </source>
</evidence>
<dbReference type="Pfam" id="PF11721">
    <property type="entry name" value="Malectin"/>
    <property type="match status" value="1"/>
</dbReference>
<keyword evidence="10" id="KW-0547">Nucleotide-binding</keyword>
<dbReference type="Gene3D" id="1.10.510.10">
    <property type="entry name" value="Transferase(Phosphotransferase) domain 1"/>
    <property type="match status" value="1"/>
</dbReference>
<protein>
    <recommendedName>
        <fullName evidence="2">non-specific serine/threonine protein kinase</fullName>
        <ecNumber evidence="2">2.7.11.1</ecNumber>
    </recommendedName>
</protein>
<dbReference type="FunFam" id="1.10.510.10:FF:000044">
    <property type="entry name" value="Putative LRR receptor-like serine/threonine-protein kinase"/>
    <property type="match status" value="1"/>
</dbReference>
<dbReference type="Gene3D" id="2.60.120.430">
    <property type="entry name" value="Galactose-binding lectin"/>
    <property type="match status" value="1"/>
</dbReference>
<dbReference type="RefSeq" id="XP_008795773.2">
    <property type="nucleotide sequence ID" value="XM_008797551.4"/>
</dbReference>
<sequence>MKVLVAAGEGKECCSPPHRVAILIVFSGLLFLSRFHGFGCRAQQLAQEEVKALKLIASKLRKEWEFSVDPCSGNAGWVEPTSSCEIANNVTCDCNATSNVCHVTSILLKCQNLTGVLPEEFAQLTYLSVLDLTWNYLNGSIPATWASLPLTQLSLLGNRISGSIPKELGSIISLQSLVLENNQLQGSIPAALGNLINLNRFLVSANNLTGELPDSLGNLKNLTDFRIDGNPISGKIPSFLGNWTKLQRIDMQGTSMEGPFPPTFSTLESLTQLRVSDLKGGDGKFPPLQNMKNMESLVLRNLSISGELPDFIGEMTNLKSLDLSFNNLTGPIPSSFDGLMNSINYMYLTNNMLNGTIPNWILSSHRSLDISYNSFTGSLAPSSCQEGNLNMVSSYSSTESNSIARCLRRNLPCLEKARNNNLFINCGGRKVIFDDHEYEDDPSQMGPSRFAIANSNKWAYSSTGDFVGNDRARYVATNVSVLNITDPELYMTARLNPLSLRYYGLCLQKGNYTVNLHFAEIMFTDDQTYFSVGKRIFDVSIQGQKVLQDFNIAKEANGTGRPIIKSFTATVDGTLEIHFQWAGKGTNSIPERGVYGPLISAISVTPNFLTDSKPDIQESKLSIGAIFGILAASCVTIVLILFMLWLFFKRKNAEKDGFQGLELQTSYFSLKQIKAATKNFDPANKIGEGGFGPVYKGVLPNGLVIAIKQLSSKSKQGNREFINEIGMISALQHPNLVKLYGCCIEGSQLLLIYEYMENNSLARALFGREGCQLKLDWQIRRKICLEVARGLTYLHEESRLKVVHRDIKATNILLDKDLNAKISDFGLAKLNEEENTHISTRIAGTMGYMAPEYALRGYLTDKADVYSFGVVMLEVISGMSNTNYRPEEDCVYLIDWAYVLQERGTLLELVDPSLGSNYSKEEALQMLNLALICTNPYPTLRPSMSTVVSMLNGKTPIRLPSVKRSVSKSEDSRFKSLERMSDKIQMRNVSTEGLRVNTSVNIDQSSKEESSLNSSSSNISHQAV</sequence>
<dbReference type="InterPro" id="IPR032675">
    <property type="entry name" value="LRR_dom_sf"/>
</dbReference>
<evidence type="ECO:0000256" key="3">
    <source>
        <dbReference type="ARBA" id="ARBA00022527"/>
    </source>
</evidence>
<dbReference type="InterPro" id="IPR008271">
    <property type="entry name" value="Ser/Thr_kinase_AS"/>
</dbReference>
<dbReference type="FunFam" id="3.30.200.20:FF:000217">
    <property type="entry name" value="probable LRR receptor-like serine/threonine-protein kinase At1g53430"/>
    <property type="match status" value="1"/>
</dbReference>
<evidence type="ECO:0000256" key="1">
    <source>
        <dbReference type="ARBA" id="ARBA00004479"/>
    </source>
</evidence>
<evidence type="ECO:0000256" key="8">
    <source>
        <dbReference type="ARBA" id="ARBA00022729"/>
    </source>
</evidence>
<dbReference type="InterPro" id="IPR051824">
    <property type="entry name" value="LRR_Rcpt-Like_S/T_Kinase"/>
</dbReference>
<feature type="region of interest" description="Disordered" evidence="19">
    <location>
        <begin position="995"/>
        <end position="1024"/>
    </location>
</feature>
<keyword evidence="15" id="KW-0675">Receptor</keyword>
<dbReference type="FunFam" id="2.60.120.430:FF:000004">
    <property type="entry name" value="Putative leucine-rich repeat receptor-like serine/threonine-protein kinase"/>
    <property type="match status" value="1"/>
</dbReference>
<feature type="compositionally biased region" description="Low complexity" evidence="19">
    <location>
        <begin position="1011"/>
        <end position="1024"/>
    </location>
</feature>
<evidence type="ECO:0000256" key="20">
    <source>
        <dbReference type="SAM" id="Phobius"/>
    </source>
</evidence>
<evidence type="ECO:0000313" key="23">
    <source>
        <dbReference type="RefSeq" id="XP_008795773.2"/>
    </source>
</evidence>
<dbReference type="Proteomes" id="UP000228380">
    <property type="component" value="Unplaced"/>
</dbReference>
<evidence type="ECO:0000256" key="10">
    <source>
        <dbReference type="ARBA" id="ARBA00022741"/>
    </source>
</evidence>
<keyword evidence="13 20" id="KW-1133">Transmembrane helix</keyword>
<evidence type="ECO:0000256" key="2">
    <source>
        <dbReference type="ARBA" id="ARBA00012513"/>
    </source>
</evidence>
<organism evidence="22 23">
    <name type="scientific">Phoenix dactylifera</name>
    <name type="common">Date palm</name>
    <dbReference type="NCBI Taxonomy" id="42345"/>
    <lineage>
        <taxon>Eukaryota</taxon>
        <taxon>Viridiplantae</taxon>
        <taxon>Streptophyta</taxon>
        <taxon>Embryophyta</taxon>
        <taxon>Tracheophyta</taxon>
        <taxon>Spermatophyta</taxon>
        <taxon>Magnoliopsida</taxon>
        <taxon>Liliopsida</taxon>
        <taxon>Arecaceae</taxon>
        <taxon>Coryphoideae</taxon>
        <taxon>Phoeniceae</taxon>
        <taxon>Phoenix</taxon>
    </lineage>
</organism>
<keyword evidence="4" id="KW-0597">Phosphoprotein</keyword>
<accession>A0A8B7CBK5</accession>
<evidence type="ECO:0000256" key="5">
    <source>
        <dbReference type="ARBA" id="ARBA00022614"/>
    </source>
</evidence>